<dbReference type="RefSeq" id="WP_264729953.1">
    <property type="nucleotide sequence ID" value="NZ_JAPDNR010000001.1"/>
</dbReference>
<comment type="caution">
    <text evidence="2">The sequence shown here is derived from an EMBL/GenBank/DDBJ whole genome shotgun (WGS) entry which is preliminary data.</text>
</comment>
<gene>
    <name evidence="2" type="ORF">OL497_10745</name>
</gene>
<proteinExistence type="predicted"/>
<dbReference type="InterPro" id="IPR018490">
    <property type="entry name" value="cNMP-bd_dom_sf"/>
</dbReference>
<feature type="domain" description="Cyclic nucleotide-binding" evidence="1">
    <location>
        <begin position="32"/>
        <end position="111"/>
    </location>
</feature>
<sequence length="194" mass="23072">MTNLELLRKHIEQYIPITDQEFEQFTTNFHHRKIKKKAFLLREDDICQYEAFVTKGCFRIYYLDEKGYAQILYFAVEGWWATDIDSFTNQRPSILNIEALEDSEVLLINKPHKDILYDTLPKVEKMFRIMNQKSLVTLQRRIISSLGKTADKRYLEFIEKYPDLAQRLNQQQLAAYLGISHEFLSKIRKKLAGK</sequence>
<dbReference type="Proteomes" id="UP001207742">
    <property type="component" value="Unassembled WGS sequence"/>
</dbReference>
<evidence type="ECO:0000259" key="1">
    <source>
        <dbReference type="Pfam" id="PF00027"/>
    </source>
</evidence>
<dbReference type="InterPro" id="IPR000595">
    <property type="entry name" value="cNMP-bd_dom"/>
</dbReference>
<reference evidence="2 3" key="1">
    <citation type="submission" date="2022-10" db="EMBL/GenBank/DDBJ databases">
        <title>Chitinophaga nivalis PC15 sp. nov., isolated from Pyeongchang county, South Korea.</title>
        <authorList>
            <person name="Trinh H.N."/>
        </authorList>
    </citation>
    <scope>NUCLEOTIDE SEQUENCE [LARGE SCALE GENOMIC DNA]</scope>
    <source>
        <strain evidence="2 3">PC14</strain>
    </source>
</reference>
<dbReference type="Pfam" id="PF00027">
    <property type="entry name" value="cNMP_binding"/>
    <property type="match status" value="1"/>
</dbReference>
<dbReference type="InterPro" id="IPR014710">
    <property type="entry name" value="RmlC-like_jellyroll"/>
</dbReference>
<accession>A0ABT3IKT4</accession>
<dbReference type="Gene3D" id="2.60.120.10">
    <property type="entry name" value="Jelly Rolls"/>
    <property type="match status" value="1"/>
</dbReference>
<evidence type="ECO:0000313" key="2">
    <source>
        <dbReference type="EMBL" id="MCW3484374.1"/>
    </source>
</evidence>
<dbReference type="SUPFAM" id="SSF51206">
    <property type="entry name" value="cAMP-binding domain-like"/>
    <property type="match status" value="1"/>
</dbReference>
<protein>
    <submittedName>
        <fullName evidence="2">Crp/Fnr family transcriptional regulator</fullName>
    </submittedName>
</protein>
<evidence type="ECO:0000313" key="3">
    <source>
        <dbReference type="Proteomes" id="UP001207742"/>
    </source>
</evidence>
<keyword evidence="3" id="KW-1185">Reference proteome</keyword>
<organism evidence="2 3">
    <name type="scientific">Chitinophaga nivalis</name>
    <dbReference type="NCBI Taxonomy" id="2991709"/>
    <lineage>
        <taxon>Bacteria</taxon>
        <taxon>Pseudomonadati</taxon>
        <taxon>Bacteroidota</taxon>
        <taxon>Chitinophagia</taxon>
        <taxon>Chitinophagales</taxon>
        <taxon>Chitinophagaceae</taxon>
        <taxon>Chitinophaga</taxon>
    </lineage>
</organism>
<name>A0ABT3IKT4_9BACT</name>
<dbReference type="CDD" id="cd00038">
    <property type="entry name" value="CAP_ED"/>
    <property type="match status" value="1"/>
</dbReference>
<dbReference type="EMBL" id="JAPDNS010000001">
    <property type="protein sequence ID" value="MCW3484374.1"/>
    <property type="molecule type" value="Genomic_DNA"/>
</dbReference>